<accession>A0A4Q9H1U1</accession>
<dbReference type="AlphaFoldDB" id="A0A4Q9H1U1"/>
<dbReference type="EMBL" id="SIXI01000027">
    <property type="protein sequence ID" value="TBO27366.1"/>
    <property type="molecule type" value="Genomic_DNA"/>
</dbReference>
<evidence type="ECO:0000313" key="1">
    <source>
        <dbReference type="EMBL" id="TBO27366.1"/>
    </source>
</evidence>
<sequence>MDEKQPQAFAVMPISDPPDYEAGHFQRIYDYLIKPACAIAGLNVVRADDIKSTNYIVLDILNRIISSDLVICDLSSKNPNVFYELGIRQAFDLPVVLIKDRKTDRVFDIQGLRTIDYDSNMRIDSVQRDVANIANAIRETLSPPETDVNSLVSLLGLQKAQLSTKPDISAETRLIINSIGELSHRLSQIEDQTVQPDSFLRSPSHKVVHYSSNHLAVLPNGEQLKIGEKIYSLKDESFVGTLKEINSQGLLVTQENGMDAFIPNYSSMMSAIGPRQA</sequence>
<gene>
    <name evidence="1" type="ORF">EYS42_16855</name>
</gene>
<keyword evidence="2" id="KW-1185">Reference proteome</keyword>
<name>A0A4Q9H1U1_9BURK</name>
<reference evidence="1 2" key="1">
    <citation type="submission" date="2019-02" db="EMBL/GenBank/DDBJ databases">
        <title>Aquabacterium sp. strain KMB7.</title>
        <authorList>
            <person name="Chen W.-M."/>
        </authorList>
    </citation>
    <scope>NUCLEOTIDE SEQUENCE [LARGE SCALE GENOMIC DNA]</scope>
    <source>
        <strain evidence="1 2">KMB7</strain>
    </source>
</reference>
<organism evidence="1 2">
    <name type="scientific">Aquabacterium lacunae</name>
    <dbReference type="NCBI Taxonomy" id="2528630"/>
    <lineage>
        <taxon>Bacteria</taxon>
        <taxon>Pseudomonadati</taxon>
        <taxon>Pseudomonadota</taxon>
        <taxon>Betaproteobacteria</taxon>
        <taxon>Burkholderiales</taxon>
        <taxon>Aquabacterium</taxon>
    </lineage>
</organism>
<dbReference type="RefSeq" id="WP_130969371.1">
    <property type="nucleotide sequence ID" value="NZ_SIXI01000027.1"/>
</dbReference>
<protein>
    <submittedName>
        <fullName evidence="1">Uncharacterized protein</fullName>
    </submittedName>
</protein>
<dbReference type="Proteomes" id="UP000292120">
    <property type="component" value="Unassembled WGS sequence"/>
</dbReference>
<comment type="caution">
    <text evidence="1">The sequence shown here is derived from an EMBL/GenBank/DDBJ whole genome shotgun (WGS) entry which is preliminary data.</text>
</comment>
<evidence type="ECO:0000313" key="2">
    <source>
        <dbReference type="Proteomes" id="UP000292120"/>
    </source>
</evidence>
<dbReference type="OrthoDB" id="5180013at2"/>
<proteinExistence type="predicted"/>